<reference evidence="2 3" key="1">
    <citation type="journal article" date="2020" name="Microb. Genom.">
        <title>Genetic diversity of clinical and environmental Mucorales isolates obtained from an investigation of mucormycosis cases among solid organ transplant recipients.</title>
        <authorList>
            <person name="Nguyen M.H."/>
            <person name="Kaul D."/>
            <person name="Muto C."/>
            <person name="Cheng S.J."/>
            <person name="Richter R.A."/>
            <person name="Bruno V.M."/>
            <person name="Liu G."/>
            <person name="Beyhan S."/>
            <person name="Sundermann A.J."/>
            <person name="Mounaud S."/>
            <person name="Pasculle A.W."/>
            <person name="Nierman W.C."/>
            <person name="Driscoll E."/>
            <person name="Cumbie R."/>
            <person name="Clancy C.J."/>
            <person name="Dupont C.L."/>
        </authorList>
    </citation>
    <scope>NUCLEOTIDE SEQUENCE [LARGE SCALE GENOMIC DNA]</scope>
    <source>
        <strain evidence="2 3">GL24</strain>
    </source>
</reference>
<gene>
    <name evidence="2" type="ORF">G6F50_015149</name>
</gene>
<evidence type="ECO:0000313" key="2">
    <source>
        <dbReference type="EMBL" id="KAG1536121.1"/>
    </source>
</evidence>
<evidence type="ECO:0000256" key="1">
    <source>
        <dbReference type="SAM" id="MobiDB-lite"/>
    </source>
</evidence>
<organism evidence="2 3">
    <name type="scientific">Rhizopus delemar</name>
    <dbReference type="NCBI Taxonomy" id="936053"/>
    <lineage>
        <taxon>Eukaryota</taxon>
        <taxon>Fungi</taxon>
        <taxon>Fungi incertae sedis</taxon>
        <taxon>Mucoromycota</taxon>
        <taxon>Mucoromycotina</taxon>
        <taxon>Mucoromycetes</taxon>
        <taxon>Mucorales</taxon>
        <taxon>Mucorineae</taxon>
        <taxon>Rhizopodaceae</taxon>
        <taxon>Rhizopus</taxon>
    </lineage>
</organism>
<proteinExistence type="predicted"/>
<comment type="caution">
    <text evidence="2">The sequence shown here is derived from an EMBL/GenBank/DDBJ whole genome shotgun (WGS) entry which is preliminary data.</text>
</comment>
<feature type="region of interest" description="Disordered" evidence="1">
    <location>
        <begin position="153"/>
        <end position="174"/>
    </location>
</feature>
<evidence type="ECO:0000313" key="3">
    <source>
        <dbReference type="Proteomes" id="UP000740926"/>
    </source>
</evidence>
<sequence length="174" mass="18177">MRQRGAADVELRPDGAVELRLVVLPAEGVERGALPGIERVMPQGVVDHHIQPARILHDAVDHGAHRLRRADVGLHGPGVATGGLALRHHGLGSQLVAFALGHLRGGAGGAVDGLLMLRAGLFALRVQRVDLHAGERLAGRDEIAFNGQHVLHATGQLGGHPSPGPVSASRRQPA</sequence>
<name>A0A9P7C5J4_9FUNG</name>
<dbReference type="AlphaFoldDB" id="A0A9P7C5J4"/>
<keyword evidence="3" id="KW-1185">Reference proteome</keyword>
<dbReference type="EMBL" id="JAANIU010008011">
    <property type="protein sequence ID" value="KAG1536121.1"/>
    <property type="molecule type" value="Genomic_DNA"/>
</dbReference>
<protein>
    <submittedName>
        <fullName evidence="2">Uncharacterized protein</fullName>
    </submittedName>
</protein>
<accession>A0A9P7C5J4</accession>
<dbReference type="Proteomes" id="UP000740926">
    <property type="component" value="Unassembled WGS sequence"/>
</dbReference>